<reference evidence="2" key="1">
    <citation type="submission" date="2022-07" db="EMBL/GenBank/DDBJ databases">
        <title>Phylogenomic reconstructions and comparative analyses of Kickxellomycotina fungi.</title>
        <authorList>
            <person name="Reynolds N.K."/>
            <person name="Stajich J.E."/>
            <person name="Barry K."/>
            <person name="Grigoriev I.V."/>
            <person name="Crous P."/>
            <person name="Smith M.E."/>
        </authorList>
    </citation>
    <scope>NUCLEOTIDE SEQUENCE</scope>
    <source>
        <strain evidence="2">NRRL 1565</strain>
    </source>
</reference>
<feature type="compositionally biased region" description="Low complexity" evidence="1">
    <location>
        <begin position="23"/>
        <end position="32"/>
    </location>
</feature>
<dbReference type="AlphaFoldDB" id="A0A9W8HTH9"/>
<name>A0A9W8HTH9_9FUNG</name>
<dbReference type="Proteomes" id="UP001140094">
    <property type="component" value="Unassembled WGS sequence"/>
</dbReference>
<proteinExistence type="predicted"/>
<gene>
    <name evidence="2" type="ORF">H4R20_006563</name>
</gene>
<feature type="region of interest" description="Disordered" evidence="1">
    <location>
        <begin position="1"/>
        <end position="56"/>
    </location>
</feature>
<evidence type="ECO:0000313" key="2">
    <source>
        <dbReference type="EMBL" id="KAJ2793353.1"/>
    </source>
</evidence>
<dbReference type="EMBL" id="JANBUO010002931">
    <property type="protein sequence ID" value="KAJ2793353.1"/>
    <property type="molecule type" value="Genomic_DNA"/>
</dbReference>
<keyword evidence="3" id="KW-1185">Reference proteome</keyword>
<organism evidence="2 3">
    <name type="scientific">Coemansia guatemalensis</name>
    <dbReference type="NCBI Taxonomy" id="2761395"/>
    <lineage>
        <taxon>Eukaryota</taxon>
        <taxon>Fungi</taxon>
        <taxon>Fungi incertae sedis</taxon>
        <taxon>Zoopagomycota</taxon>
        <taxon>Kickxellomycotina</taxon>
        <taxon>Kickxellomycetes</taxon>
        <taxon>Kickxellales</taxon>
        <taxon>Kickxellaceae</taxon>
        <taxon>Coemansia</taxon>
    </lineage>
</organism>
<evidence type="ECO:0000313" key="3">
    <source>
        <dbReference type="Proteomes" id="UP001140094"/>
    </source>
</evidence>
<accession>A0A9W8HTH9</accession>
<sequence>HQAAASSSSIDERGEQSGKTGFAITAAGAAQAKEPRLGAKGQESGRRPTTRSADQQVYQIETHWAVAAVCQKQSGKGEAPVTACTKKESIAGGTSEHGARHSRMHKGCAAMHKHLEFPFATTDYTACRSRPAGSGDSSGSL</sequence>
<evidence type="ECO:0000256" key="1">
    <source>
        <dbReference type="SAM" id="MobiDB-lite"/>
    </source>
</evidence>
<comment type="caution">
    <text evidence="2">The sequence shown here is derived from an EMBL/GenBank/DDBJ whole genome shotgun (WGS) entry which is preliminary data.</text>
</comment>
<feature type="non-terminal residue" evidence="2">
    <location>
        <position position="1"/>
    </location>
</feature>
<protein>
    <submittedName>
        <fullName evidence="2">Uncharacterized protein</fullName>
    </submittedName>
</protein>